<comment type="subcellular location">
    <subcellularLocation>
        <location evidence="1 16">Membrane</location>
        <topology evidence="1 16">Multi-pass membrane protein</topology>
    </subcellularLocation>
</comment>
<feature type="transmembrane region" description="Helical" evidence="19">
    <location>
        <begin position="702"/>
        <end position="721"/>
    </location>
</feature>
<feature type="domain" description="Ion transport" evidence="20">
    <location>
        <begin position="83"/>
        <end position="405"/>
    </location>
</feature>
<feature type="transmembrane region" description="Helical" evidence="19">
    <location>
        <begin position="1192"/>
        <end position="1214"/>
    </location>
</feature>
<feature type="region of interest" description="Disordered" evidence="18">
    <location>
        <begin position="974"/>
        <end position="1000"/>
    </location>
</feature>
<evidence type="ECO:0000256" key="17">
    <source>
        <dbReference type="SAM" id="Coils"/>
    </source>
</evidence>
<dbReference type="Ensembl" id="ENSRROT00000057432.1">
    <property type="protein sequence ID" value="ENSRROP00000032999.1"/>
    <property type="gene ID" value="ENSRROG00000040107.1"/>
</dbReference>
<keyword evidence="17" id="KW-0175">Coiled coil</keyword>
<dbReference type="FunFam" id="1.20.120.350:FF:000007">
    <property type="entry name" value="Voltage-dependent T-type calcium channel subunit alpha"/>
    <property type="match status" value="1"/>
</dbReference>
<keyword evidence="8 16" id="KW-0851">Voltage-gated channel</keyword>
<dbReference type="PANTHER" id="PTHR45628">
    <property type="entry name" value="VOLTAGE-DEPENDENT CALCIUM CHANNEL TYPE A SUBUNIT ALPHA-1"/>
    <property type="match status" value="1"/>
</dbReference>
<comment type="similarity">
    <text evidence="16">Belongs to the calcium channel alpha-1 subunit (TC 1.A.1.11) family.</text>
</comment>
<feature type="transmembrane region" description="Helical" evidence="19">
    <location>
        <begin position="205"/>
        <end position="229"/>
    </location>
</feature>
<dbReference type="InterPro" id="IPR005821">
    <property type="entry name" value="Ion_trans_dom"/>
</dbReference>
<dbReference type="InterPro" id="IPR050599">
    <property type="entry name" value="VDCC_alpha-1_subunit"/>
</dbReference>
<feature type="transmembrane region" description="Helical" evidence="19">
    <location>
        <begin position="1292"/>
        <end position="1311"/>
    </location>
</feature>
<evidence type="ECO:0000256" key="15">
    <source>
        <dbReference type="PIRSR" id="PIRSR602077-1"/>
    </source>
</evidence>
<feature type="region of interest" description="Disordered" evidence="18">
    <location>
        <begin position="1746"/>
        <end position="1766"/>
    </location>
</feature>
<feature type="domain" description="Ion transport" evidence="20">
    <location>
        <begin position="1470"/>
        <end position="1723"/>
    </location>
</feature>
<feature type="region of interest" description="Disordered" evidence="18">
    <location>
        <begin position="1919"/>
        <end position="1943"/>
    </location>
</feature>
<feature type="transmembrane region" description="Helical" evidence="19">
    <location>
        <begin position="1507"/>
        <end position="1526"/>
    </location>
</feature>
<feature type="transmembrane region" description="Helical" evidence="19">
    <location>
        <begin position="118"/>
        <end position="137"/>
    </location>
</feature>
<dbReference type="Proteomes" id="UP000233200">
    <property type="component" value="Unplaced"/>
</dbReference>
<feature type="transmembrane region" description="Helical" evidence="19">
    <location>
        <begin position="342"/>
        <end position="363"/>
    </location>
</feature>
<feature type="transmembrane region" description="Helical" evidence="19">
    <location>
        <begin position="369"/>
        <end position="394"/>
    </location>
</feature>
<feature type="binding site" evidence="15">
    <location>
        <position position="354"/>
    </location>
    <ligand>
        <name>Ca(2+)</name>
        <dbReference type="ChEBI" id="CHEBI:29108"/>
    </ligand>
</feature>
<dbReference type="FunFam" id="1.20.120.350:FF:000009">
    <property type="entry name" value="Voltage-dependent T-type calcium channel subunit alpha"/>
    <property type="match status" value="1"/>
</dbReference>
<keyword evidence="7 15" id="KW-0106">Calcium</keyword>
<feature type="compositionally biased region" description="Low complexity" evidence="18">
    <location>
        <begin position="895"/>
        <end position="919"/>
    </location>
</feature>
<dbReference type="PRINTS" id="PR01629">
    <property type="entry name" value="TVDCCALPHA1"/>
</dbReference>
<dbReference type="GO" id="GO:0008331">
    <property type="term" value="F:high voltage-gated calcium channel activity"/>
    <property type="evidence" value="ECO:0007669"/>
    <property type="project" value="TreeGrafter"/>
</dbReference>
<feature type="transmembrane region" description="Helical" evidence="19">
    <location>
        <begin position="1229"/>
        <end position="1257"/>
    </location>
</feature>
<evidence type="ECO:0000256" key="19">
    <source>
        <dbReference type="SAM" id="Phobius"/>
    </source>
</evidence>
<feature type="binding site" evidence="15">
    <location>
        <position position="804"/>
    </location>
    <ligand>
        <name>Ca(2+)</name>
        <dbReference type="ChEBI" id="CHEBI:29108"/>
    </ligand>
</feature>
<comment type="catalytic activity">
    <reaction evidence="14">
        <text>Ca(2+)(in) = Ca(2+)(out)</text>
        <dbReference type="Rhea" id="RHEA:29671"/>
        <dbReference type="ChEBI" id="CHEBI:29108"/>
    </reaction>
</comment>
<dbReference type="PANTHER" id="PTHR45628:SF39">
    <property type="entry name" value="VOLTAGE-DEPENDENT T-TYPE CALCIUM CHANNEL SUBUNIT ALPHA-1I"/>
    <property type="match status" value="1"/>
</dbReference>
<evidence type="ECO:0000256" key="7">
    <source>
        <dbReference type="ARBA" id="ARBA00022837"/>
    </source>
</evidence>
<evidence type="ECO:0000256" key="16">
    <source>
        <dbReference type="RuleBase" id="RU003808"/>
    </source>
</evidence>
<feature type="transmembrane region" description="Helical" evidence="19">
    <location>
        <begin position="1692"/>
        <end position="1713"/>
    </location>
</feature>
<organism evidence="21 22">
    <name type="scientific">Rhinopithecus roxellana</name>
    <name type="common">Golden snub-nosed monkey</name>
    <name type="synonym">Pygathrix roxellana</name>
    <dbReference type="NCBI Taxonomy" id="61622"/>
    <lineage>
        <taxon>Eukaryota</taxon>
        <taxon>Metazoa</taxon>
        <taxon>Chordata</taxon>
        <taxon>Craniata</taxon>
        <taxon>Vertebrata</taxon>
        <taxon>Euteleostomi</taxon>
        <taxon>Mammalia</taxon>
        <taxon>Eutheria</taxon>
        <taxon>Euarchontoglires</taxon>
        <taxon>Primates</taxon>
        <taxon>Haplorrhini</taxon>
        <taxon>Catarrhini</taxon>
        <taxon>Cercopithecidae</taxon>
        <taxon>Colobinae</taxon>
        <taxon>Rhinopithecus</taxon>
    </lineage>
</organism>
<name>A0A2K6QW33_RHIRO</name>
<evidence type="ECO:0000256" key="9">
    <source>
        <dbReference type="ARBA" id="ARBA00022989"/>
    </source>
</evidence>
<evidence type="ECO:0000256" key="2">
    <source>
        <dbReference type="ARBA" id="ARBA00022448"/>
    </source>
</evidence>
<keyword evidence="5 19" id="KW-0812">Transmembrane</keyword>
<evidence type="ECO:0000256" key="1">
    <source>
        <dbReference type="ARBA" id="ARBA00004141"/>
    </source>
</evidence>
<evidence type="ECO:0000256" key="8">
    <source>
        <dbReference type="ARBA" id="ARBA00022882"/>
    </source>
</evidence>
<keyword evidence="10" id="KW-0406">Ion transport</keyword>
<feature type="transmembrane region" description="Helical" evidence="19">
    <location>
        <begin position="1470"/>
        <end position="1487"/>
    </location>
</feature>
<dbReference type="GO" id="GO:0098703">
    <property type="term" value="P:calcium ion import across plasma membrane"/>
    <property type="evidence" value="ECO:0007669"/>
    <property type="project" value="TreeGrafter"/>
</dbReference>
<evidence type="ECO:0000256" key="14">
    <source>
        <dbReference type="ARBA" id="ARBA00036634"/>
    </source>
</evidence>
<feature type="transmembrane region" description="Helical" evidence="19">
    <location>
        <begin position="760"/>
        <end position="778"/>
    </location>
</feature>
<feature type="transmembrane region" description="Helical" evidence="19">
    <location>
        <begin position="1391"/>
        <end position="1414"/>
    </location>
</feature>
<feature type="region of interest" description="Disordered" evidence="18">
    <location>
        <begin position="1"/>
        <end position="46"/>
    </location>
</feature>
<comment type="function">
    <text evidence="16">Voltage-sensitive calcium channels (VSCC) mediate the entry of calcium ions into excitable cells and are also involved in a variety of calcium-dependent processes, including muscle contraction, hormone or neurotransmitter release, gene expression, cell motility, cell division and cell death. This channel gives rise to T-type calcium currents. T-type calcium channels belong to the "low-voltage activated (LVA)" group and are strongly blocked by nickel and mibefradil. A particularity of this type of channels is an opening at quite negative potentials, and a voltage-dependent inactivation. T-type channels serve pacemaking functions in both central neurons and cardiac nodal cells and support calcium signaling in secretory cells and vascular smooth muscle. They may also be involved in the modulation of firing patterns of neurons which is important for information processing as well as in cell growth processes.</text>
</comment>
<dbReference type="GeneTree" id="ENSGT00940000158594"/>
<evidence type="ECO:0000256" key="11">
    <source>
        <dbReference type="ARBA" id="ARBA00023136"/>
    </source>
</evidence>
<dbReference type="Pfam" id="PF00520">
    <property type="entry name" value="Ion_trans"/>
    <property type="match status" value="4"/>
</dbReference>
<feature type="compositionally biased region" description="Low complexity" evidence="18">
    <location>
        <begin position="1"/>
        <end position="26"/>
    </location>
</feature>
<keyword evidence="4 16" id="KW-0107">Calcium channel</keyword>
<proteinExistence type="inferred from homology"/>
<evidence type="ECO:0000256" key="4">
    <source>
        <dbReference type="ARBA" id="ARBA00022673"/>
    </source>
</evidence>
<keyword evidence="12" id="KW-0325">Glycoprotein</keyword>
<feature type="transmembrane region" description="Helical" evidence="19">
    <location>
        <begin position="1590"/>
        <end position="1617"/>
    </location>
</feature>
<dbReference type="Gene3D" id="1.10.287.70">
    <property type="match status" value="4"/>
</dbReference>
<dbReference type="FunFam" id="1.10.287.70:FF:000054">
    <property type="entry name" value="Voltage-dependent T-type calcium channel subunit alpha"/>
    <property type="match status" value="1"/>
</dbReference>
<dbReference type="Gene3D" id="1.20.120.350">
    <property type="entry name" value="Voltage-gated potassium channels. Chain C"/>
    <property type="match status" value="4"/>
</dbReference>
<dbReference type="FunFam" id="1.20.120.350:FF:000012">
    <property type="entry name" value="Voltage-dependent T-type calcium channel subunit alpha"/>
    <property type="match status" value="1"/>
</dbReference>
<evidence type="ECO:0000256" key="10">
    <source>
        <dbReference type="ARBA" id="ARBA00023065"/>
    </source>
</evidence>
<feature type="compositionally biased region" description="Gly residues" evidence="18">
    <location>
        <begin position="1753"/>
        <end position="1766"/>
    </location>
</feature>
<reference evidence="21" key="2">
    <citation type="submission" date="2025-09" db="UniProtKB">
        <authorList>
            <consortium name="Ensembl"/>
        </authorList>
    </citation>
    <scope>IDENTIFICATION</scope>
</reference>
<keyword evidence="3 16" id="KW-0109">Calcium transport</keyword>
<dbReference type="SUPFAM" id="SSF81324">
    <property type="entry name" value="Voltage-gated potassium channels"/>
    <property type="match status" value="4"/>
</dbReference>
<keyword evidence="2" id="KW-0813">Transport</keyword>
<evidence type="ECO:0000256" key="18">
    <source>
        <dbReference type="SAM" id="MobiDB-lite"/>
    </source>
</evidence>
<feature type="region of interest" description="Disordered" evidence="18">
    <location>
        <begin position="1854"/>
        <end position="1878"/>
    </location>
</feature>
<evidence type="ECO:0000313" key="22">
    <source>
        <dbReference type="Proteomes" id="UP000233200"/>
    </source>
</evidence>
<dbReference type="FunFam" id="1.10.287.70:FF:000018">
    <property type="entry name" value="Voltage-dependent T-type calcium channel subunit alpha"/>
    <property type="match status" value="1"/>
</dbReference>
<feature type="coiled-coil region" evidence="17">
    <location>
        <begin position="1423"/>
        <end position="1450"/>
    </location>
</feature>
<keyword evidence="15" id="KW-0479">Metal-binding</keyword>
<dbReference type="InterPro" id="IPR005445">
    <property type="entry name" value="VDCC_T_a1"/>
</dbReference>
<feature type="domain" description="Ion transport" evidence="20">
    <location>
        <begin position="638"/>
        <end position="851"/>
    </location>
</feature>
<evidence type="ECO:0000256" key="6">
    <source>
        <dbReference type="ARBA" id="ARBA00022737"/>
    </source>
</evidence>
<accession>A0A2K6QW33</accession>
<keyword evidence="9 19" id="KW-1133">Transmembrane helix</keyword>
<evidence type="ECO:0000313" key="21">
    <source>
        <dbReference type="Ensembl" id="ENSRROP00000032999.1"/>
    </source>
</evidence>
<evidence type="ECO:0000256" key="3">
    <source>
        <dbReference type="ARBA" id="ARBA00022568"/>
    </source>
</evidence>
<dbReference type="InterPro" id="IPR027359">
    <property type="entry name" value="Volt_channel_dom_sf"/>
</dbReference>
<evidence type="ECO:0000256" key="13">
    <source>
        <dbReference type="ARBA" id="ARBA00023303"/>
    </source>
</evidence>
<keyword evidence="13" id="KW-0407">Ion channel</keyword>
<keyword evidence="6" id="KW-0677">Repeat</keyword>
<evidence type="ECO:0000259" key="20">
    <source>
        <dbReference type="Pfam" id="PF00520"/>
    </source>
</evidence>
<feature type="domain" description="Ion transport" evidence="20">
    <location>
        <begin position="1152"/>
        <end position="1424"/>
    </location>
</feature>
<dbReference type="PRINTS" id="PR00167">
    <property type="entry name" value="CACHANNEL"/>
</dbReference>
<feature type="region of interest" description="Disordered" evidence="18">
    <location>
        <begin position="465"/>
        <end position="485"/>
    </location>
</feature>
<dbReference type="GO" id="GO:0046872">
    <property type="term" value="F:metal ion binding"/>
    <property type="evidence" value="ECO:0007669"/>
    <property type="project" value="UniProtKB-KW"/>
</dbReference>
<feature type="region of interest" description="Disordered" evidence="18">
    <location>
        <begin position="854"/>
        <end position="919"/>
    </location>
</feature>
<dbReference type="GO" id="GO:0005891">
    <property type="term" value="C:voltage-gated calcium channel complex"/>
    <property type="evidence" value="ECO:0007669"/>
    <property type="project" value="InterPro"/>
</dbReference>
<feature type="transmembrane region" description="Helical" evidence="19">
    <location>
        <begin position="823"/>
        <end position="845"/>
    </location>
</feature>
<keyword evidence="11 19" id="KW-0472">Membrane</keyword>
<sequence>MAESASPPSSAAAPATEPGVTVEQPGPQSPPSSPPGLEEPLDGADPHVPHPDLAPVAFFCLRQTTSPRNWCIKMVCNPYPLHMLVILLNCVTLGMYQPCDDMDCLSDRCKILQVFDDFIFIFFAMEMVLKMVALGIFGKKCYLGDTWNRLDFFIVMAGMVEYSLDLQNINLSAIRTVRVLRPLKAINRVPSMRILVNLLLDTLPMLGNVLLLCFFVFFIFGIIGVQLWAGLLRNRCFLEENFTIQGDVALPPYYQPEEDDEMPFICSLSGDNGIMGCHEIPPLKEQGRECCLSKDDVYDFGAGRQDLNASGLCVNWNRYYNVCRTGSANPHKGAINFDNIGYAWIVIFQVITLEGWVEIMYYVMDAHSFYNFIYFILLIIVGSFFMINLCLVVIATQFSETKQREHRLMLEQRQRYLSSSTVASYAEPGDCYEEIFQYVCHILRKAKRRALGLYQALQSRRQALGPEAPAPAKPGPHAKEPQHYSKWPWSGRRREHLGSWHCQALQGPASPGNDHSLGKRQLCLRHSPLDATPHTLVQPIPATLASDPASCPCCQHEASRRPSGLGSTDSGQEGSGSGSSAGGEDEAEGDGTRSSEDGASSELGKEEEEEELADGAVWLCGDVWRETRAKLRGIVDSKYFNRGIMMAILVNTVSMGIEHHEQPEELTNILEICNVVFTSMFALEMILKLAAFGLFDYLRNPYNIFDSIIVIISIWEIVGQADGGLSVLRTFRLLRVLKLVRFMPALRRQLVVLMKTMDNVATFCMLLMLFIFIFRAVGGNLGDVPWTRGTLGLTVSPQQILTQEDWNVVLYNGMASTSPWASLYFVALMTFGNYVLFNLLVAILVEGFQAEGDANRSYSDDDQSSSNMEEFDKLQEGLDSSGDPKLFPIPMTPNGHLDPSLPLGGHLGPAGAAGPAPRLSLQPDPMLVALGSRKSSVMSLGRMSYDQRSLSSSRSSYYGPWGRSGAWASRRSSWNSLKHKPPSAEHESLLSTERGGGARGCEVAGDEGLPRAAPLHAPHAHHVHHGPHLAHRHRRHRRTLSLDTRDSVDLPELVPTVGAHPRATWRAAGPAPGHEDCNGRMPSIAKDVFTKMGDRRDRGEDEEEIDYTLCFRVRKMIDVYKPDWCEVREDWSVYLFSPENRFRVLCQTIIAHKLFDYVVLAFIFLNCITIALERPQIEAGSTERVFLTVSNYIFTAIFVGEMTLKVVSLGLYFGEQAYLRSSWNVLDGFLVFVSIIDIVVSLASAGGAKILGVLRVLRLLRTLRPLRVISRAPGLKLVVETLISSLKPIGNIVLICCAFFIIFGILGVQLFKGKFYHCLGVDTRNITNRSDCMAANYRWVHHKYNFDNLGQALMSLFVLASKDGWVNIMYNGLDAVAVDQQPVTNHNPWMLLYFISFLLIVSFFVLNMFVGVVVENFHKCRQHQEAEEARRREEKRLRRLEKKRRKAQRLPYYATYCHTRLLIHSMCTSHYLDIFITFIICLNVVTMSLEHYNQPTSLETALKYCNYMFTTVFVLEAVLKLVAFGLRRFFKDRWNQLDLAIVLLSVMGITLEEIEINAALPINPTIIRIMRVLRIARVLKLLKMATGMRALLDTVVQALPQVGNLGLLFMLLFFIYAALGVELFGKLVCNDENPCEGMSRHATFENFGMAFLTLFQVSTGDNWNGIMKDTLRDCTHDERSCLSSLQFVSPLYFVSFVLTAQFVLINVVVAVLMKHLDDSNKEAQEDAEMDAELELEMAHGLGPGLRLPAGSPGAPGRGPGGAGGGGDAEGSLCRHCYSPAQENLWLDSVSLIIKDSLEGELTIIDNLSGSIFHHYSSPAGCKKCHHDKQEVQLAETEAFSLNSDRSSSILLGDDLSLEDPTACPPGPKDSKGELDPPEPMCVRDLDECFFPLSSTAVSPGPENFLCEMEEIPFNPVQSWLKHESSQAPPSPVSPDASSPLLPMPAEFFHPAVSASQKGPEKGTGTGTLPKIALQGSWASLRSPRVNCTLLRQVPAPPR</sequence>
<dbReference type="InterPro" id="IPR002077">
    <property type="entry name" value="VDCCAlpha1"/>
</dbReference>
<keyword evidence="22" id="KW-1185">Reference proteome</keyword>
<protein>
    <recommendedName>
        <fullName evidence="16">Voltage-dependent T-type calcium channel subunit alpha</fullName>
    </recommendedName>
</protein>
<feature type="binding site" evidence="15">
    <location>
        <position position="1363"/>
    </location>
    <ligand>
        <name>Ca(2+)</name>
        <dbReference type="ChEBI" id="CHEBI:29108"/>
    </ligand>
</feature>
<gene>
    <name evidence="21" type="primary">CACNA1I</name>
</gene>
<feature type="region of interest" description="Disordered" evidence="18">
    <location>
        <begin position="547"/>
        <end position="610"/>
    </location>
</feature>
<evidence type="ECO:0000256" key="12">
    <source>
        <dbReference type="ARBA" id="ARBA00023180"/>
    </source>
</evidence>
<feature type="transmembrane region" description="Helical" evidence="19">
    <location>
        <begin position="669"/>
        <end position="695"/>
    </location>
</feature>
<reference evidence="21" key="1">
    <citation type="submission" date="2025-08" db="UniProtKB">
        <authorList>
            <consortium name="Ensembl"/>
        </authorList>
    </citation>
    <scope>IDENTIFICATION</scope>
</reference>
<evidence type="ECO:0000256" key="5">
    <source>
        <dbReference type="ARBA" id="ARBA00022692"/>
    </source>
</evidence>
<dbReference type="FunFam" id="1.20.120.350:FF:000008">
    <property type="entry name" value="Voltage-dependent T-type calcium channel subunit alpha"/>
    <property type="match status" value="1"/>
</dbReference>